<keyword evidence="3" id="KW-1185">Reference proteome</keyword>
<accession>A0ABZ2XMR2</accession>
<evidence type="ECO:0000313" key="2">
    <source>
        <dbReference type="EMBL" id="WZJ22739.1"/>
    </source>
</evidence>
<protein>
    <submittedName>
        <fullName evidence="2">DUF6129 family protein</fullName>
    </submittedName>
</protein>
<proteinExistence type="predicted"/>
<reference evidence="2 3" key="1">
    <citation type="submission" date="2024-04" db="EMBL/GenBank/DDBJ databases">
        <title>Dissimilatory iodate-reducing microorganisms contribute to the enrichment of iodine in groundwater.</title>
        <authorList>
            <person name="Jiang Z."/>
        </authorList>
    </citation>
    <scope>NUCLEOTIDE SEQUENCE [LARGE SCALE GENOMIC DNA]</scope>
    <source>
        <strain evidence="2 3">NCP973</strain>
    </source>
</reference>
<evidence type="ECO:0000259" key="1">
    <source>
        <dbReference type="Pfam" id="PF19624"/>
    </source>
</evidence>
<gene>
    <name evidence="2" type="ORF">AADV58_06260</name>
</gene>
<dbReference type="RefSeq" id="WP_051295551.1">
    <property type="nucleotide sequence ID" value="NZ_CALFBA010000162.1"/>
</dbReference>
<sequence>MTPERLAEVVAAVTREESINALRAGFPDMIFTECSENDISPRLQPVAETPAALIYLITGVSGHCLEATSDLNVANGVIVASRDSDDD</sequence>
<organism evidence="2 3">
    <name type="scientific">Azonexus hydrophilus</name>
    <dbReference type="NCBI Taxonomy" id="418702"/>
    <lineage>
        <taxon>Bacteria</taxon>
        <taxon>Pseudomonadati</taxon>
        <taxon>Pseudomonadota</taxon>
        <taxon>Betaproteobacteria</taxon>
        <taxon>Rhodocyclales</taxon>
        <taxon>Azonexaceae</taxon>
        <taxon>Azonexus</taxon>
    </lineage>
</organism>
<dbReference type="Pfam" id="PF19624">
    <property type="entry name" value="DUF6129"/>
    <property type="match status" value="1"/>
</dbReference>
<dbReference type="Proteomes" id="UP001479520">
    <property type="component" value="Chromosome"/>
</dbReference>
<dbReference type="EMBL" id="CP151406">
    <property type="protein sequence ID" value="WZJ22739.1"/>
    <property type="molecule type" value="Genomic_DNA"/>
</dbReference>
<name>A0ABZ2XMR2_9RHOO</name>
<evidence type="ECO:0000313" key="3">
    <source>
        <dbReference type="Proteomes" id="UP001479520"/>
    </source>
</evidence>
<feature type="domain" description="DUF6129" evidence="1">
    <location>
        <begin position="21"/>
        <end position="70"/>
    </location>
</feature>
<dbReference type="InterPro" id="IPR046132">
    <property type="entry name" value="DUF6129"/>
</dbReference>